<dbReference type="AlphaFoldDB" id="A0A660L334"/>
<sequence>MSTFVLIPGAGGAAWYWHRVVPRLNAAGHTAIAVDLPGASPTAGLREYEAFVAAAAAGEERVVLVAQSMGAFTALGCCERLPVERLVLLNAMIPAPGETPGQWWSNTDWPEVDDIDDIDALFLHDVPPEVAAAGAAHQRPEADVAFGQPCGFKRWPSIPTAVLVGREDRLFPPSFQARVARERLGLDVIAVPGGHLAALSQPEAVAEAILAPTAWTSWSAP</sequence>
<keyword evidence="3" id="KW-1185">Reference proteome</keyword>
<gene>
    <name evidence="2" type="ORF">C8N24_6389</name>
</gene>
<reference evidence="2 3" key="1">
    <citation type="submission" date="2018-10" db="EMBL/GenBank/DDBJ databases">
        <title>Genomic Encyclopedia of Archaeal and Bacterial Type Strains, Phase II (KMG-II): from individual species to whole genera.</title>
        <authorList>
            <person name="Goeker M."/>
        </authorList>
    </citation>
    <scope>NUCLEOTIDE SEQUENCE [LARGE SCALE GENOMIC DNA]</scope>
    <source>
        <strain evidence="2 3">DSM 14954</strain>
    </source>
</reference>
<dbReference type="InterPro" id="IPR052897">
    <property type="entry name" value="Sec-Metab_Biosynth_Hydrolase"/>
</dbReference>
<dbReference type="OrthoDB" id="9773549at2"/>
<dbReference type="PANTHER" id="PTHR37017:SF11">
    <property type="entry name" value="ESTERASE_LIPASE_THIOESTERASE DOMAIN-CONTAINING PROTEIN"/>
    <property type="match status" value="1"/>
</dbReference>
<dbReference type="GO" id="GO:0016787">
    <property type="term" value="F:hydrolase activity"/>
    <property type="evidence" value="ECO:0007669"/>
    <property type="project" value="UniProtKB-KW"/>
</dbReference>
<evidence type="ECO:0000259" key="1">
    <source>
        <dbReference type="Pfam" id="PF12697"/>
    </source>
</evidence>
<evidence type="ECO:0000313" key="3">
    <source>
        <dbReference type="Proteomes" id="UP000278962"/>
    </source>
</evidence>
<dbReference type="EMBL" id="RBIL01000002">
    <property type="protein sequence ID" value="RKQ88347.1"/>
    <property type="molecule type" value="Genomic_DNA"/>
</dbReference>
<dbReference type="SUPFAM" id="SSF53474">
    <property type="entry name" value="alpha/beta-Hydrolases"/>
    <property type="match status" value="1"/>
</dbReference>
<dbReference type="InterPro" id="IPR029058">
    <property type="entry name" value="AB_hydrolase_fold"/>
</dbReference>
<dbReference type="Proteomes" id="UP000278962">
    <property type="component" value="Unassembled WGS sequence"/>
</dbReference>
<organism evidence="2 3">
    <name type="scientific">Solirubrobacter pauli</name>
    <dbReference type="NCBI Taxonomy" id="166793"/>
    <lineage>
        <taxon>Bacteria</taxon>
        <taxon>Bacillati</taxon>
        <taxon>Actinomycetota</taxon>
        <taxon>Thermoleophilia</taxon>
        <taxon>Solirubrobacterales</taxon>
        <taxon>Solirubrobacteraceae</taxon>
        <taxon>Solirubrobacter</taxon>
    </lineage>
</organism>
<dbReference type="RefSeq" id="WP_121257788.1">
    <property type="nucleotide sequence ID" value="NZ_RBIL01000002.1"/>
</dbReference>
<accession>A0A660L334</accession>
<name>A0A660L334_9ACTN</name>
<comment type="caution">
    <text evidence="2">The sequence shown here is derived from an EMBL/GenBank/DDBJ whole genome shotgun (WGS) entry which is preliminary data.</text>
</comment>
<dbReference type="PANTHER" id="PTHR37017">
    <property type="entry name" value="AB HYDROLASE-1 DOMAIN-CONTAINING PROTEIN-RELATED"/>
    <property type="match status" value="1"/>
</dbReference>
<feature type="domain" description="AB hydrolase-1" evidence="1">
    <location>
        <begin position="4"/>
        <end position="208"/>
    </location>
</feature>
<dbReference type="InterPro" id="IPR000073">
    <property type="entry name" value="AB_hydrolase_1"/>
</dbReference>
<dbReference type="Pfam" id="PF12697">
    <property type="entry name" value="Abhydrolase_6"/>
    <property type="match status" value="1"/>
</dbReference>
<proteinExistence type="predicted"/>
<dbReference type="Gene3D" id="3.40.50.1820">
    <property type="entry name" value="alpha/beta hydrolase"/>
    <property type="match status" value="1"/>
</dbReference>
<keyword evidence="2" id="KW-0378">Hydrolase</keyword>
<protein>
    <submittedName>
        <fullName evidence="2">Alpha/beta hydrolase family protein</fullName>
    </submittedName>
</protein>
<evidence type="ECO:0000313" key="2">
    <source>
        <dbReference type="EMBL" id="RKQ88347.1"/>
    </source>
</evidence>